<evidence type="ECO:0000313" key="9">
    <source>
        <dbReference type="Proteomes" id="UP000001555"/>
    </source>
</evidence>
<sequence>MSTPAHRDENLPPNSAYFTTSEPKARFLTRFGPDIGKQEWASDCELTARKKTTSDYLEGLLDLDACGQNGHLELVAGSPPTPPAPSLAPAYQLAPTGSITLRCIPLHLYPVFEELMASIARKLDVLRVERVSLRDEASQNEQLGQALSVRVDLLARPAERDKFRLHVDELDKIVNLLLSLSGRLARVHNALTGLPADEASQERRALEAKRDKLTSQHEEARRLKESIDKRSRQVALFLRRYLSPQEYADYGHFVRMKSKLLVDAREIDDKIRLGEEQLTALRTGGQSSTVTPWKPMAS</sequence>
<dbReference type="InterPro" id="IPR027685">
    <property type="entry name" value="Shroom_fam"/>
</dbReference>
<dbReference type="EMBL" id="ABJB010065645">
    <property type="status" value="NOT_ANNOTATED_CDS"/>
    <property type="molecule type" value="Genomic_DNA"/>
</dbReference>
<dbReference type="PANTHER" id="PTHR15012:SF32">
    <property type="entry name" value="PROTEIN SHROOM"/>
    <property type="match status" value="1"/>
</dbReference>
<feature type="domain" description="ASD2" evidence="6">
    <location>
        <begin position="1"/>
        <end position="286"/>
    </location>
</feature>
<dbReference type="EMBL" id="ABJB010364821">
    <property type="status" value="NOT_ANNOTATED_CDS"/>
    <property type="molecule type" value="Genomic_DNA"/>
</dbReference>
<dbReference type="InterPro" id="IPR014799">
    <property type="entry name" value="ASD2_dom"/>
</dbReference>
<evidence type="ECO:0000256" key="3">
    <source>
        <dbReference type="ARBA" id="ARBA00022490"/>
    </source>
</evidence>
<protein>
    <recommendedName>
        <fullName evidence="6">ASD2 domain-containing protein</fullName>
    </recommendedName>
</protein>
<proteinExistence type="evidence at protein level"/>
<dbReference type="Proteomes" id="UP000001555">
    <property type="component" value="Unassembled WGS sequence"/>
</dbReference>
<dbReference type="EMBL" id="ABJB010959646">
    <property type="status" value="NOT_ANNOTATED_CDS"/>
    <property type="molecule type" value="Genomic_DNA"/>
</dbReference>
<dbReference type="PANTHER" id="PTHR15012">
    <property type="entry name" value="APICAL PROTEIN/SHROOM-RELATED"/>
    <property type="match status" value="1"/>
</dbReference>
<dbReference type="GO" id="GO:0005856">
    <property type="term" value="C:cytoskeleton"/>
    <property type="evidence" value="ECO:0007669"/>
    <property type="project" value="UniProtKB-SubCell"/>
</dbReference>
<dbReference type="Gene3D" id="6.10.250.3120">
    <property type="match status" value="1"/>
</dbReference>
<evidence type="ECO:0000259" key="6">
    <source>
        <dbReference type="PROSITE" id="PS51307"/>
    </source>
</evidence>
<evidence type="ECO:0007829" key="10">
    <source>
        <dbReference type="PeptideAtlas" id="B7PFH8"/>
    </source>
</evidence>
<dbReference type="HOGENOM" id="CLU_092659_0_0_1"/>
<evidence type="ECO:0000313" key="8">
    <source>
        <dbReference type="EnsemblMetazoa" id="ISCW018335-PA"/>
    </source>
</evidence>
<accession>B7PFH8</accession>
<dbReference type="EMBL" id="ABJB010280553">
    <property type="status" value="NOT_ANNOTATED_CDS"/>
    <property type="molecule type" value="Genomic_DNA"/>
</dbReference>
<dbReference type="PaxDb" id="6945-B7PFH8"/>
<evidence type="ECO:0000256" key="2">
    <source>
        <dbReference type="ARBA" id="ARBA00006469"/>
    </source>
</evidence>
<dbReference type="OrthoDB" id="10063560at2759"/>
<dbReference type="EMBL" id="DS702709">
    <property type="protein sequence ID" value="EEC05350.1"/>
    <property type="molecule type" value="Genomic_DNA"/>
</dbReference>
<dbReference type="VEuPathDB" id="VectorBase:ISCI018335"/>
<keyword evidence="10" id="KW-1267">Proteomics identification</keyword>
<gene>
    <name evidence="7" type="ORF">IscW_ISCW018335</name>
</gene>
<dbReference type="Pfam" id="PF08687">
    <property type="entry name" value="ASD2"/>
    <property type="match status" value="1"/>
</dbReference>
<keyword evidence="9" id="KW-1185">Reference proteome</keyword>
<evidence type="ECO:0000256" key="4">
    <source>
        <dbReference type="ARBA" id="ARBA00023212"/>
    </source>
</evidence>
<reference evidence="8" key="2">
    <citation type="submission" date="2020-05" db="UniProtKB">
        <authorList>
            <consortium name="EnsemblMetazoa"/>
        </authorList>
    </citation>
    <scope>IDENTIFICATION</scope>
    <source>
        <strain evidence="8">wikel</strain>
    </source>
</reference>
<dbReference type="InParanoid" id="B7PFH8"/>
<organism>
    <name type="scientific">Ixodes scapularis</name>
    <name type="common">Black-legged tick</name>
    <name type="synonym">Deer tick</name>
    <dbReference type="NCBI Taxonomy" id="6945"/>
    <lineage>
        <taxon>Eukaryota</taxon>
        <taxon>Metazoa</taxon>
        <taxon>Ecdysozoa</taxon>
        <taxon>Arthropoda</taxon>
        <taxon>Chelicerata</taxon>
        <taxon>Arachnida</taxon>
        <taxon>Acari</taxon>
        <taxon>Parasitiformes</taxon>
        <taxon>Ixodida</taxon>
        <taxon>Ixodoidea</taxon>
        <taxon>Ixodidae</taxon>
        <taxon>Ixodinae</taxon>
        <taxon>Ixodes</taxon>
    </lineage>
</organism>
<dbReference type="VEuPathDB" id="VectorBase:ISCP_009619"/>
<dbReference type="EnsemblMetazoa" id="ISCW018335-RA">
    <property type="protein sequence ID" value="ISCW018335-PA"/>
    <property type="gene ID" value="ISCW018335"/>
</dbReference>
<comment type="similarity">
    <text evidence="2">Belongs to the shroom family.</text>
</comment>
<dbReference type="EMBL" id="ABJB010738317">
    <property type="status" value="NOT_ANNOTATED_CDS"/>
    <property type="molecule type" value="Genomic_DNA"/>
</dbReference>
<dbReference type="GO" id="GO:0051015">
    <property type="term" value="F:actin filament binding"/>
    <property type="evidence" value="ECO:0007669"/>
    <property type="project" value="InterPro"/>
</dbReference>
<reference evidence="7 9" key="1">
    <citation type="submission" date="2008-03" db="EMBL/GenBank/DDBJ databases">
        <title>Annotation of Ixodes scapularis.</title>
        <authorList>
            <consortium name="Ixodes scapularis Genome Project Consortium"/>
            <person name="Caler E."/>
            <person name="Hannick L.I."/>
            <person name="Bidwell S."/>
            <person name="Joardar V."/>
            <person name="Thiagarajan M."/>
            <person name="Amedeo P."/>
            <person name="Galinsky K.J."/>
            <person name="Schobel S."/>
            <person name="Inman J."/>
            <person name="Hostetler J."/>
            <person name="Miller J."/>
            <person name="Hammond M."/>
            <person name="Megy K."/>
            <person name="Lawson D."/>
            <person name="Kodira C."/>
            <person name="Sutton G."/>
            <person name="Meyer J."/>
            <person name="Hill C.A."/>
            <person name="Birren B."/>
            <person name="Nene V."/>
            <person name="Collins F."/>
            <person name="Alarcon-Chaidez F."/>
            <person name="Wikel S."/>
            <person name="Strausberg R."/>
        </authorList>
    </citation>
    <scope>NUCLEOTIDE SEQUENCE [LARGE SCALE GENOMIC DNA]</scope>
    <source>
        <strain evidence="9">Wikel</strain>
        <strain evidence="7">Wikel colony</strain>
    </source>
</reference>
<dbReference type="EMBL" id="ABJB011141268">
    <property type="status" value="NOT_ANNOTATED_CDS"/>
    <property type="molecule type" value="Genomic_DNA"/>
</dbReference>
<keyword evidence="4" id="KW-0206">Cytoskeleton</keyword>
<comment type="subcellular location">
    <subcellularLocation>
        <location evidence="1">Cytoplasm</location>
        <location evidence="1">Cytoskeleton</location>
    </subcellularLocation>
</comment>
<dbReference type="PROSITE" id="PS51307">
    <property type="entry name" value="ASD2"/>
    <property type="match status" value="1"/>
</dbReference>
<feature type="coiled-coil region" evidence="5">
    <location>
        <begin position="196"/>
        <end position="230"/>
    </location>
</feature>
<dbReference type="EMBL" id="ABJB010777010">
    <property type="status" value="NOT_ANNOTATED_CDS"/>
    <property type="molecule type" value="Genomic_DNA"/>
</dbReference>
<name>B7PFH8_IXOSC</name>
<dbReference type="STRING" id="6945.B7PFH8"/>
<dbReference type="AlphaFoldDB" id="B7PFH8"/>
<keyword evidence="3" id="KW-0963">Cytoplasm</keyword>
<dbReference type="VEuPathDB" id="VectorBase:ISCW018335"/>
<evidence type="ECO:0000256" key="5">
    <source>
        <dbReference type="SAM" id="Coils"/>
    </source>
</evidence>
<keyword evidence="5" id="KW-0175">Coiled coil</keyword>
<evidence type="ECO:0000313" key="7">
    <source>
        <dbReference type="EMBL" id="EEC05350.1"/>
    </source>
</evidence>
<evidence type="ECO:0000256" key="1">
    <source>
        <dbReference type="ARBA" id="ARBA00004245"/>
    </source>
</evidence>